<gene>
    <name evidence="1" type="ORF">LQ564_17545</name>
</gene>
<keyword evidence="2" id="KW-1185">Reference proteome</keyword>
<sequence length="182" mass="20210">MQKLWHQVGGEWVEHTHPAVCARDTTGGAERLVATAPGGDPNVLLSLVEAVGGPYALLYVLHTPRGEGEAGRYQSPELELADVRAFLERHAGLLRADARFDLWAHSFSENATVVWDRHNMIHAYGPLEPFEAVLHAQGFGHGLPSMAFAHQHHYRADCDGEAAAVLRDFDWQYSPLRPEDEQ</sequence>
<comment type="caution">
    <text evidence="1">The sequence shown here is derived from an EMBL/GenBank/DDBJ whole genome shotgun (WGS) entry which is preliminary data.</text>
</comment>
<dbReference type="Proteomes" id="UP001179361">
    <property type="component" value="Unassembled WGS sequence"/>
</dbReference>
<organism evidence="1 2">
    <name type="scientific">Massilia phyllostachyos</name>
    <dbReference type="NCBI Taxonomy" id="2898585"/>
    <lineage>
        <taxon>Bacteria</taxon>
        <taxon>Pseudomonadati</taxon>
        <taxon>Pseudomonadota</taxon>
        <taxon>Betaproteobacteria</taxon>
        <taxon>Burkholderiales</taxon>
        <taxon>Oxalobacteraceae</taxon>
        <taxon>Telluria group</taxon>
        <taxon>Massilia</taxon>
    </lineage>
</organism>
<accession>A0ABS8Q8M8</accession>
<proteinExistence type="predicted"/>
<name>A0ABS8Q8M8_9BURK</name>
<evidence type="ECO:0000313" key="2">
    <source>
        <dbReference type="Proteomes" id="UP001179361"/>
    </source>
</evidence>
<reference evidence="1" key="1">
    <citation type="submission" date="2021-11" db="EMBL/GenBank/DDBJ databases">
        <title>The complete genome of Massilia sp sp. G4R7.</title>
        <authorList>
            <person name="Liu L."/>
            <person name="Yue J."/>
            <person name="Yuan J."/>
            <person name="Yang F."/>
            <person name="Li L."/>
        </authorList>
    </citation>
    <scope>NUCLEOTIDE SEQUENCE</scope>
    <source>
        <strain evidence="1">G4R7</strain>
    </source>
</reference>
<dbReference type="RefSeq" id="WP_231059409.1">
    <property type="nucleotide sequence ID" value="NZ_JAJNOC010000006.1"/>
</dbReference>
<protein>
    <submittedName>
        <fullName evidence="1">Uncharacterized protein</fullName>
    </submittedName>
</protein>
<evidence type="ECO:0000313" key="1">
    <source>
        <dbReference type="EMBL" id="MCD2518117.1"/>
    </source>
</evidence>
<dbReference type="EMBL" id="JAJNOC010000006">
    <property type="protein sequence ID" value="MCD2518117.1"/>
    <property type="molecule type" value="Genomic_DNA"/>
</dbReference>